<evidence type="ECO:0000313" key="2">
    <source>
        <dbReference type="Proteomes" id="UP001159428"/>
    </source>
</evidence>
<dbReference type="Proteomes" id="UP001159428">
    <property type="component" value="Unassembled WGS sequence"/>
</dbReference>
<sequence>MDFTYSSAKELRELVGLHHDVQLLCLELHVKQFVGQRLLPLLEKMDPFDSEFLRLYRVVRGLLCGGGKVFPAMVLDNI</sequence>
<dbReference type="InterPro" id="IPR031518">
    <property type="entry name" value="DUF4693"/>
</dbReference>
<protein>
    <submittedName>
        <fullName evidence="1">Uncharacterized protein</fullName>
    </submittedName>
</protein>
<comment type="caution">
    <text evidence="1">The sequence shown here is derived from an EMBL/GenBank/DDBJ whole genome shotgun (WGS) entry which is preliminary data.</text>
</comment>
<evidence type="ECO:0000313" key="1">
    <source>
        <dbReference type="EMBL" id="CAH3105944.1"/>
    </source>
</evidence>
<name>A0AAU9W949_9CNID</name>
<proteinExistence type="predicted"/>
<keyword evidence="2" id="KW-1185">Reference proteome</keyword>
<accession>A0AAU9W949</accession>
<dbReference type="EMBL" id="CALNXJ010000010">
    <property type="protein sequence ID" value="CAH3105944.1"/>
    <property type="molecule type" value="Genomic_DNA"/>
</dbReference>
<reference evidence="1 2" key="1">
    <citation type="submission" date="2022-05" db="EMBL/GenBank/DDBJ databases">
        <authorList>
            <consortium name="Genoscope - CEA"/>
            <person name="William W."/>
        </authorList>
    </citation>
    <scope>NUCLEOTIDE SEQUENCE [LARGE SCALE GENOMIC DNA]</scope>
</reference>
<organism evidence="1 2">
    <name type="scientific">Pocillopora meandrina</name>
    <dbReference type="NCBI Taxonomy" id="46732"/>
    <lineage>
        <taxon>Eukaryota</taxon>
        <taxon>Metazoa</taxon>
        <taxon>Cnidaria</taxon>
        <taxon>Anthozoa</taxon>
        <taxon>Hexacorallia</taxon>
        <taxon>Scleractinia</taxon>
        <taxon>Astrocoeniina</taxon>
        <taxon>Pocilloporidae</taxon>
        <taxon>Pocillopora</taxon>
    </lineage>
</organism>
<gene>
    <name evidence="1" type="ORF">PMEA_00002075</name>
</gene>
<dbReference type="Pfam" id="PF15764">
    <property type="entry name" value="DUF4693"/>
    <property type="match status" value="1"/>
</dbReference>
<dbReference type="AlphaFoldDB" id="A0AAU9W949"/>